<dbReference type="RefSeq" id="WP_163287153.1">
    <property type="nucleotide sequence ID" value="NZ_JAAGVY010000071.1"/>
</dbReference>
<evidence type="ECO:0000313" key="2">
    <source>
        <dbReference type="Proteomes" id="UP000486602"/>
    </source>
</evidence>
<keyword evidence="2" id="KW-1185">Reference proteome</keyword>
<evidence type="ECO:0000313" key="1">
    <source>
        <dbReference type="EMBL" id="NEN25705.1"/>
    </source>
</evidence>
<dbReference type="Proteomes" id="UP000486602">
    <property type="component" value="Unassembled WGS sequence"/>
</dbReference>
<comment type="caution">
    <text evidence="1">The sequence shown here is derived from an EMBL/GenBank/DDBJ whole genome shotgun (WGS) entry which is preliminary data.</text>
</comment>
<sequence>MKTNILFITSIFIIIFATSCNKEKPSNGDYYGTFTYNNPSGIIKTAEIEITESSKNKIVINGSELEKDGKKIEGKIENISFSQFGVDINGEWSHKLFSKNYKIEGTFTEDYYQGGNAYQNSGTFKITSY</sequence>
<name>A0A7K3WYG3_9FLAO</name>
<reference evidence="1 2" key="1">
    <citation type="submission" date="2020-02" db="EMBL/GenBank/DDBJ databases">
        <title>Out from the shadows clarifying the taxonomy of the family Cryomorphaceae and related taxa by utilizing the GTDB taxonomic framework.</title>
        <authorList>
            <person name="Bowman J.P."/>
        </authorList>
    </citation>
    <scope>NUCLEOTIDE SEQUENCE [LARGE SCALE GENOMIC DNA]</scope>
    <source>
        <strain evidence="1 2">QSSC 1-22</strain>
    </source>
</reference>
<evidence type="ECO:0008006" key="3">
    <source>
        <dbReference type="Google" id="ProtNLM"/>
    </source>
</evidence>
<protein>
    <recommendedName>
        <fullName evidence="3">Lipoprotein</fullName>
    </recommendedName>
</protein>
<accession>A0A7K3WYG3</accession>
<organism evidence="1 2">
    <name type="scientific">Cryomorpha ignava</name>
    <dbReference type="NCBI Taxonomy" id="101383"/>
    <lineage>
        <taxon>Bacteria</taxon>
        <taxon>Pseudomonadati</taxon>
        <taxon>Bacteroidota</taxon>
        <taxon>Flavobacteriia</taxon>
        <taxon>Flavobacteriales</taxon>
        <taxon>Cryomorphaceae</taxon>
        <taxon>Cryomorpha</taxon>
    </lineage>
</organism>
<proteinExistence type="predicted"/>
<dbReference type="EMBL" id="JAAGVY010000071">
    <property type="protein sequence ID" value="NEN25705.1"/>
    <property type="molecule type" value="Genomic_DNA"/>
</dbReference>
<gene>
    <name evidence="1" type="ORF">G3O08_19635</name>
</gene>
<dbReference type="PROSITE" id="PS51257">
    <property type="entry name" value="PROKAR_LIPOPROTEIN"/>
    <property type="match status" value="1"/>
</dbReference>
<dbReference type="AlphaFoldDB" id="A0A7K3WYG3"/>